<dbReference type="RefSeq" id="WP_083379634.1">
    <property type="nucleotide sequence ID" value="NZ_FOFU01000001.1"/>
</dbReference>
<organism evidence="7 8">
    <name type="scientific">Treponema bryantii</name>
    <dbReference type="NCBI Taxonomy" id="163"/>
    <lineage>
        <taxon>Bacteria</taxon>
        <taxon>Pseudomonadati</taxon>
        <taxon>Spirochaetota</taxon>
        <taxon>Spirochaetia</taxon>
        <taxon>Spirochaetales</taxon>
        <taxon>Treponemataceae</taxon>
        <taxon>Treponema</taxon>
    </lineage>
</organism>
<keyword evidence="8" id="KW-1185">Reference proteome</keyword>
<dbReference type="OrthoDB" id="358728at2"/>
<accession>A0A1H9AM61</accession>
<keyword evidence="4" id="KW-1133">Transmembrane helix</keyword>
<dbReference type="STRING" id="163.SAMN04487775_104197"/>
<proteinExistence type="predicted"/>
<evidence type="ECO:0000256" key="3">
    <source>
        <dbReference type="ARBA" id="ARBA00022777"/>
    </source>
</evidence>
<evidence type="ECO:0000256" key="1">
    <source>
        <dbReference type="ARBA" id="ARBA00022553"/>
    </source>
</evidence>
<dbReference type="Pfam" id="PF14689">
    <property type="entry name" value="SPOB_a"/>
    <property type="match status" value="1"/>
</dbReference>
<dbReference type="PANTHER" id="PTHR40448">
    <property type="entry name" value="TWO-COMPONENT SENSOR HISTIDINE KINASE"/>
    <property type="match status" value="1"/>
</dbReference>
<evidence type="ECO:0000256" key="4">
    <source>
        <dbReference type="SAM" id="Phobius"/>
    </source>
</evidence>
<dbReference type="Proteomes" id="UP000182360">
    <property type="component" value="Unassembled WGS sequence"/>
</dbReference>
<dbReference type="Gene3D" id="1.10.287.130">
    <property type="match status" value="1"/>
</dbReference>
<evidence type="ECO:0000313" key="7">
    <source>
        <dbReference type="EMBL" id="SEP77611.1"/>
    </source>
</evidence>
<dbReference type="GO" id="GO:0000155">
    <property type="term" value="F:phosphorelay sensor kinase activity"/>
    <property type="evidence" value="ECO:0007669"/>
    <property type="project" value="InterPro"/>
</dbReference>
<dbReference type="SUPFAM" id="SSF55890">
    <property type="entry name" value="Sporulation response regulatory protein Spo0B"/>
    <property type="match status" value="1"/>
</dbReference>
<feature type="transmembrane region" description="Helical" evidence="4">
    <location>
        <begin position="6"/>
        <end position="26"/>
    </location>
</feature>
<keyword evidence="1" id="KW-0597">Phosphoprotein</keyword>
<evidence type="ECO:0000259" key="5">
    <source>
        <dbReference type="Pfam" id="PF14501"/>
    </source>
</evidence>
<dbReference type="Gene3D" id="3.30.565.10">
    <property type="entry name" value="Histidine kinase-like ATPase, C-terminal domain"/>
    <property type="match status" value="1"/>
</dbReference>
<evidence type="ECO:0000313" key="8">
    <source>
        <dbReference type="Proteomes" id="UP000182360"/>
    </source>
</evidence>
<feature type="domain" description="SpoOB alpha-helical" evidence="6">
    <location>
        <begin position="44"/>
        <end position="94"/>
    </location>
</feature>
<keyword evidence="3 7" id="KW-0418">Kinase</keyword>
<dbReference type="AlphaFoldDB" id="A0A1H9AM61"/>
<keyword evidence="4" id="KW-0812">Transmembrane</keyword>
<dbReference type="Pfam" id="PF14501">
    <property type="entry name" value="HATPase_c_5"/>
    <property type="match status" value="1"/>
</dbReference>
<evidence type="ECO:0000259" key="6">
    <source>
        <dbReference type="Pfam" id="PF14689"/>
    </source>
</evidence>
<keyword evidence="2" id="KW-0808">Transferase</keyword>
<protein>
    <submittedName>
        <fullName evidence="7">Sensor_kinase_SpoOB-type, alpha-helical domain</fullName>
    </submittedName>
</protein>
<dbReference type="EMBL" id="FOFU01000001">
    <property type="protein sequence ID" value="SEP77611.1"/>
    <property type="molecule type" value="Genomic_DNA"/>
</dbReference>
<keyword evidence="4" id="KW-0472">Membrane</keyword>
<sequence>MNDLIKYLLISGASICVSVVCTVLIIRRCFEHRLEKFQDSVLKKQRDEVQNIYQTMRAWRHDYHNHIQSIKAMMAMGKTEEMSDYLDNLEKDLDTIDIAIRTGNVGLDAILSSKVSIARKNNIEVNCTAKVPSELKVSDVHLCAIVGNLMDNAIEACEKMKGALEGDGPAAPRFIRVYIGLFKSQLYISVTNSTNESKRRRVSELVTSKLGEHGFGLRRIDKIAEKYAGYVNRKNEPGVFATEVMLPL</sequence>
<reference evidence="7 8" key="1">
    <citation type="submission" date="2016-10" db="EMBL/GenBank/DDBJ databases">
        <authorList>
            <person name="de Groot N.N."/>
        </authorList>
    </citation>
    <scope>NUCLEOTIDE SEQUENCE [LARGE SCALE GENOMIC DNA]</scope>
    <source>
        <strain evidence="7 8">B25</strain>
    </source>
</reference>
<feature type="domain" description="Sensor histidine kinase NatK-like C-terminal" evidence="5">
    <location>
        <begin position="140"/>
        <end position="247"/>
    </location>
</feature>
<dbReference type="InterPro" id="IPR036890">
    <property type="entry name" value="HATPase_C_sf"/>
</dbReference>
<dbReference type="InterPro" id="IPR032834">
    <property type="entry name" value="NatK-like_C"/>
</dbReference>
<dbReference type="InterPro" id="IPR016120">
    <property type="entry name" value="Sig_transdc_His_kin_SpoOB"/>
</dbReference>
<evidence type="ECO:0000256" key="2">
    <source>
        <dbReference type="ARBA" id="ARBA00022679"/>
    </source>
</evidence>
<dbReference type="SUPFAM" id="SSF55874">
    <property type="entry name" value="ATPase domain of HSP90 chaperone/DNA topoisomerase II/histidine kinase"/>
    <property type="match status" value="1"/>
</dbReference>
<gene>
    <name evidence="7" type="ORF">SAMN04487977_101384</name>
</gene>
<dbReference type="InterPro" id="IPR039506">
    <property type="entry name" value="SPOB_a"/>
</dbReference>
<dbReference type="CDD" id="cd16935">
    <property type="entry name" value="HATPase_AgrC-ComD-like"/>
    <property type="match status" value="1"/>
</dbReference>
<dbReference type="PANTHER" id="PTHR40448:SF1">
    <property type="entry name" value="TWO-COMPONENT SENSOR HISTIDINE KINASE"/>
    <property type="match status" value="1"/>
</dbReference>
<dbReference type="GO" id="GO:0042802">
    <property type="term" value="F:identical protein binding"/>
    <property type="evidence" value="ECO:0007669"/>
    <property type="project" value="TreeGrafter"/>
</dbReference>
<name>A0A1H9AM61_9SPIR</name>